<evidence type="ECO:0000256" key="1">
    <source>
        <dbReference type="SAM" id="MobiDB-lite"/>
    </source>
</evidence>
<evidence type="ECO:0000313" key="2">
    <source>
        <dbReference type="RefSeq" id="XP_028146394.1"/>
    </source>
</evidence>
<dbReference type="PANTHER" id="PTHR45749">
    <property type="match status" value="1"/>
</dbReference>
<dbReference type="PANTHER" id="PTHR45749:SF21">
    <property type="entry name" value="DUF4371 DOMAIN-CONTAINING PROTEIN"/>
    <property type="match status" value="1"/>
</dbReference>
<dbReference type="AlphaFoldDB" id="A0A6P7GB57"/>
<feature type="non-terminal residue" evidence="2">
    <location>
        <position position="295"/>
    </location>
</feature>
<organism evidence="2">
    <name type="scientific">Diabrotica virgifera virgifera</name>
    <name type="common">western corn rootworm</name>
    <dbReference type="NCBI Taxonomy" id="50390"/>
    <lineage>
        <taxon>Eukaryota</taxon>
        <taxon>Metazoa</taxon>
        <taxon>Ecdysozoa</taxon>
        <taxon>Arthropoda</taxon>
        <taxon>Hexapoda</taxon>
        <taxon>Insecta</taxon>
        <taxon>Pterygota</taxon>
        <taxon>Neoptera</taxon>
        <taxon>Endopterygota</taxon>
        <taxon>Coleoptera</taxon>
        <taxon>Polyphaga</taxon>
        <taxon>Cucujiformia</taxon>
        <taxon>Chrysomeloidea</taxon>
        <taxon>Chrysomelidae</taxon>
        <taxon>Galerucinae</taxon>
        <taxon>Diabroticina</taxon>
        <taxon>Diabroticites</taxon>
        <taxon>Diabrotica</taxon>
    </lineage>
</organism>
<sequence>MSTITRPQPAIEGTENPEAGKFGEEVDIGQYVNQTNITDLEKVNILKNSFVPDHKFKFPFSVHVKKQKEKKCYLPFNHFKSFNWLVYSKSNGGLLCKYCVLFARTGGMHKNIPLKSLVTIPIKKFSKLFGKDGDLLSHAANKYHKDAVLIGDNFLITFNNPEREISNILSSGRLAQVKENREKLKPIINSIVFFLGKQGIAFRGYRTESELSKSSEVNEGNLREIIRHRIQTCGDDLKLKSHFETATSRTKYISPTVQNELISCCGDEILNSIISKISYNKFYSVIFDETTDISK</sequence>
<proteinExistence type="predicted"/>
<reference evidence="2" key="1">
    <citation type="submission" date="2025-08" db="UniProtKB">
        <authorList>
            <consortium name="RefSeq"/>
        </authorList>
    </citation>
    <scope>IDENTIFICATION</scope>
    <source>
        <tissue evidence="2">Whole insect</tissue>
    </source>
</reference>
<name>A0A6P7GB57_DIAVI</name>
<feature type="region of interest" description="Disordered" evidence="1">
    <location>
        <begin position="1"/>
        <end position="21"/>
    </location>
</feature>
<dbReference type="InParanoid" id="A0A6P7GB57"/>
<protein>
    <submittedName>
        <fullName evidence="2">Uncharacterized protein LOC114339905</fullName>
    </submittedName>
</protein>
<dbReference type="RefSeq" id="XP_028146394.1">
    <property type="nucleotide sequence ID" value="XM_028290593.1"/>
</dbReference>
<accession>A0A6P7GB57</accession>
<gene>
    <name evidence="2" type="primary">LOC114339905</name>
</gene>